<proteinExistence type="predicted"/>
<sequence>MHSNIFKDRPKSKEVLKAVFDNRQLSNYFLSFIFYFLKHLLQVTGLSPFKNSIKEHQSRLIFYNHIARLLWCQSKAVSIAYTDEFPSPLSVQYRLCVGHDLNEQQTLARGCKREHFKNLTLIRHKITEELSYYTSFSHYLIITTEDDLKHTKVLNRYYQLYKCLCSKSNGESSEDELIRRAIPITPNVVEKVLNNVGKHLRLHRKYHLKYQNNLASNIDTSNIDTSNSDASNVNTSNIGASNVSATNVGASEEITGSFEKIKKIFKKEFPITPFELFVDNMEFYLRYVESQFPNKEENKDYWIWASIVHLIYAFRHIAEVSYFNVLNGIPKLGQLENSRKTTKNLIIDKFKDYLHLSYEIDPLEYETSIKMCIHHVVSRYFYDAFEGFIQQIMQKYLDCNIFDVFHIESQSPPCFKDVNRDYFKDFEIVDLIKLFTFDIEPVYLVEDEVSQILFDIYERCQRWILDSYNSISYNYLSPQASGYLSQISFEILTNPDNLDPEMQLIDFHRPDPPLKRIAGSYLHCPMCYLAIWAINKAPSISNEHIYESDNILNSGCIGYFFENRNWPRSILNNDVLVFLFLGKETSDLLLDKQREDENKSNHLQVNHNKYKFIDVLLYLLTRPHTTIQKFQTQWAKIKRLILVEPTNSWDPKSFYYHHILFEFNTVDQYTEERFAKPGLNPLFNRRSGLRTGDIRSYMRCYYFDKYDALMNQCEGPTLQVQYSRYSDYTNQTPTLYEEDQNDDELAKA</sequence>
<dbReference type="EMBL" id="DS985251">
    <property type="protein sequence ID" value="EDV21913.1"/>
    <property type="molecule type" value="Genomic_DNA"/>
</dbReference>
<dbReference type="KEGG" id="tad:TRIADDRAFT_59613"/>
<organism evidence="1 2">
    <name type="scientific">Trichoplax adhaerens</name>
    <name type="common">Trichoplax reptans</name>
    <dbReference type="NCBI Taxonomy" id="10228"/>
    <lineage>
        <taxon>Eukaryota</taxon>
        <taxon>Metazoa</taxon>
        <taxon>Placozoa</taxon>
        <taxon>Uniplacotomia</taxon>
        <taxon>Trichoplacea</taxon>
        <taxon>Trichoplacidae</taxon>
        <taxon>Trichoplax</taxon>
    </lineage>
</organism>
<dbReference type="HOGENOM" id="CLU_343667_0_0_1"/>
<evidence type="ECO:0000313" key="2">
    <source>
        <dbReference type="Proteomes" id="UP000009022"/>
    </source>
</evidence>
<evidence type="ECO:0000313" key="1">
    <source>
        <dbReference type="EMBL" id="EDV21913.1"/>
    </source>
</evidence>
<accession>B3S5H1</accession>
<dbReference type="AlphaFoldDB" id="B3S5H1"/>
<reference evidence="1 2" key="1">
    <citation type="journal article" date="2008" name="Nature">
        <title>The Trichoplax genome and the nature of placozoans.</title>
        <authorList>
            <person name="Srivastava M."/>
            <person name="Begovic E."/>
            <person name="Chapman J."/>
            <person name="Putnam N.H."/>
            <person name="Hellsten U."/>
            <person name="Kawashima T."/>
            <person name="Kuo A."/>
            <person name="Mitros T."/>
            <person name="Salamov A."/>
            <person name="Carpenter M.L."/>
            <person name="Signorovitch A.Y."/>
            <person name="Moreno M.A."/>
            <person name="Kamm K."/>
            <person name="Grimwood J."/>
            <person name="Schmutz J."/>
            <person name="Shapiro H."/>
            <person name="Grigoriev I.V."/>
            <person name="Buss L.W."/>
            <person name="Schierwater B."/>
            <person name="Dellaporta S.L."/>
            <person name="Rokhsar D.S."/>
        </authorList>
    </citation>
    <scope>NUCLEOTIDE SEQUENCE [LARGE SCALE GENOMIC DNA]</scope>
    <source>
        <strain evidence="1 2">Grell-BS-1999</strain>
    </source>
</reference>
<gene>
    <name evidence="1" type="ORF">TRIADDRAFT_59613</name>
</gene>
<dbReference type="GeneID" id="6756762"/>
<dbReference type="RefSeq" id="XP_002115550.1">
    <property type="nucleotide sequence ID" value="XM_002115514.1"/>
</dbReference>
<protein>
    <submittedName>
        <fullName evidence="1">Uncharacterized protein</fullName>
    </submittedName>
</protein>
<dbReference type="CTD" id="6756762"/>
<dbReference type="InParanoid" id="B3S5H1"/>
<keyword evidence="2" id="KW-1185">Reference proteome</keyword>
<name>B3S5H1_TRIAD</name>
<dbReference type="Proteomes" id="UP000009022">
    <property type="component" value="Unassembled WGS sequence"/>
</dbReference>